<accession>U1Q5L4</accession>
<dbReference type="AlphaFoldDB" id="U1Q5L4"/>
<protein>
    <submittedName>
        <fullName evidence="1">Uncharacterized protein</fullName>
    </submittedName>
</protein>
<dbReference type="EMBL" id="AWSC01000017">
    <property type="protein sequence ID" value="ERH17439.1"/>
    <property type="molecule type" value="Genomic_DNA"/>
</dbReference>
<comment type="caution">
    <text evidence="1">The sequence shown here is derived from an EMBL/GenBank/DDBJ whole genome shotgun (WGS) entry which is preliminary data.</text>
</comment>
<reference evidence="1 2" key="1">
    <citation type="submission" date="2013-08" db="EMBL/GenBank/DDBJ databases">
        <authorList>
            <person name="Weinstock G."/>
            <person name="Sodergren E."/>
            <person name="Wylie T."/>
            <person name="Fulton L."/>
            <person name="Fulton R."/>
            <person name="Fronick C."/>
            <person name="O'Laughlin M."/>
            <person name="Godfrey J."/>
            <person name="Miner T."/>
            <person name="Herter B."/>
            <person name="Appelbaum E."/>
            <person name="Cordes M."/>
            <person name="Lek S."/>
            <person name="Wollam A."/>
            <person name="Pepin K.H."/>
            <person name="Palsikar V.B."/>
            <person name="Mitreva M."/>
            <person name="Wilson R.K."/>
        </authorList>
    </citation>
    <scope>NUCLEOTIDE SEQUENCE [LARGE SCALE GENOMIC DNA]</scope>
    <source>
        <strain evidence="1 2">F0530</strain>
    </source>
</reference>
<evidence type="ECO:0000313" key="1">
    <source>
        <dbReference type="EMBL" id="ERH17439.1"/>
    </source>
</evidence>
<gene>
    <name evidence="1" type="ORF">HMPREF1978_00485</name>
</gene>
<organism evidence="1 2">
    <name type="scientific">Actinomyces graevenitzii F0530</name>
    <dbReference type="NCBI Taxonomy" id="1321817"/>
    <lineage>
        <taxon>Bacteria</taxon>
        <taxon>Bacillati</taxon>
        <taxon>Actinomycetota</taxon>
        <taxon>Actinomycetes</taxon>
        <taxon>Actinomycetales</taxon>
        <taxon>Actinomycetaceae</taxon>
        <taxon>Actinomyces</taxon>
    </lineage>
</organism>
<evidence type="ECO:0000313" key="2">
    <source>
        <dbReference type="Proteomes" id="UP000016481"/>
    </source>
</evidence>
<sequence>MQRGLYLSAMRMALVSVLPERVTLSGANFNTTDSTKLGGSVAKANNAGAASTGPNLHPMRYLRKQFFSVLLVV</sequence>
<name>U1Q5L4_9ACTO</name>
<dbReference type="HOGENOM" id="CLU_2696159_0_0_11"/>
<proteinExistence type="predicted"/>
<dbReference type="Proteomes" id="UP000016481">
    <property type="component" value="Unassembled WGS sequence"/>
</dbReference>